<dbReference type="InterPro" id="IPR013815">
    <property type="entry name" value="ATP_grasp_subdomain_1"/>
</dbReference>
<dbReference type="RefSeq" id="WP_344948343.1">
    <property type="nucleotide sequence ID" value="NZ_BAAAZG010000020.1"/>
</dbReference>
<evidence type="ECO:0000313" key="2">
    <source>
        <dbReference type="EMBL" id="GAA4075384.1"/>
    </source>
</evidence>
<accession>A0ABP7VW87</accession>
<dbReference type="GO" id="GO:0016874">
    <property type="term" value="F:ligase activity"/>
    <property type="evidence" value="ECO:0007669"/>
    <property type="project" value="UniProtKB-KW"/>
</dbReference>
<reference evidence="3" key="1">
    <citation type="journal article" date="2019" name="Int. J. Syst. Evol. Microbiol.">
        <title>The Global Catalogue of Microorganisms (GCM) 10K type strain sequencing project: providing services to taxonomists for standard genome sequencing and annotation.</title>
        <authorList>
            <consortium name="The Broad Institute Genomics Platform"/>
            <consortium name="The Broad Institute Genome Sequencing Center for Infectious Disease"/>
            <person name="Wu L."/>
            <person name="Ma J."/>
        </authorList>
    </citation>
    <scope>NUCLEOTIDE SEQUENCE [LARGE SCALE GENOMIC DNA]</scope>
    <source>
        <strain evidence="3">JCM 16702</strain>
    </source>
</reference>
<comment type="caution">
    <text evidence="2">The sequence shown here is derived from an EMBL/GenBank/DDBJ whole genome shotgun (WGS) entry which is preliminary data.</text>
</comment>
<keyword evidence="2" id="KW-0436">Ligase</keyword>
<dbReference type="SMART" id="SM00881">
    <property type="entry name" value="CoA_binding"/>
    <property type="match status" value="1"/>
</dbReference>
<dbReference type="SUPFAM" id="SSF51735">
    <property type="entry name" value="NAD(P)-binding Rossmann-fold domains"/>
    <property type="match status" value="1"/>
</dbReference>
<dbReference type="Pfam" id="PF13607">
    <property type="entry name" value="Succ_CoA_lig"/>
    <property type="match status" value="1"/>
</dbReference>
<protein>
    <submittedName>
        <fullName evidence="2">Acetate--CoA ligase family protein</fullName>
    </submittedName>
</protein>
<dbReference type="Pfam" id="PF13549">
    <property type="entry name" value="ATP-grasp_5"/>
    <property type="match status" value="1"/>
</dbReference>
<name>A0ABP7VW87_9ACTN</name>
<dbReference type="Gene3D" id="3.30.1490.20">
    <property type="entry name" value="ATP-grasp fold, A domain"/>
    <property type="match status" value="1"/>
</dbReference>
<dbReference type="SUPFAM" id="SSF52210">
    <property type="entry name" value="Succinyl-CoA synthetase domains"/>
    <property type="match status" value="2"/>
</dbReference>
<sequence>MKSVPEHAVKAWIRGFGVAVPRGATASSPEGVGTAAHGLTSPLVVKAYGPGLVHKSDAGAVRLGLESPPAACDAAAEMLTALTARGVTPDGFLVEEQAAPGVEVIVGAVRDPAFGPVLLVGLGGVWTEVLRDTALRLCPVTEADAHSMLDELRGAALLNGSRGRPGIDQDALVRVMLAVGSPGGIVDRLGDGFTEFELNPVICGPHGAVAVDARLLGADTLPTGRRPAGDRQPRAASGFDRLFAPRGIAVVGASTRKPGFGNMFLGFYKAAGYKGTLLAVHPTASDIDGVPCVPSLADAAPDVDYALVAVPAARCAEVVRQAAGIPYVQVMSGGFREMGAAELEAGLLAAAREAGVRLLGPNCMGVYAPAGGQTFLGGEPGRPGRIAMISQSGGLAGEVIKVGERRGLAFSKVATVGNSADVTPAELLRYLAADDDTAVIGLYLEDPRDGRGLFETLREVGKPVVALVGGRSRQGRTAAASHTGGMVSDTRVWSALAAQTGVALVTGQDDLIGALDFLDLHSARDVGPGRDVLVIGPSGGASVLAADVFDTAGLELTAFPDETKAALRDLGLGAGSSLANPLEIPVGPQADPDLVRGAVTAIVADRPFTDVVAHVNVQSFVTFGTSVEPLLTYARRLGALQEELPRTRVTLVLRNSECAPAGVEDDVRRIARGAGIPVYRTMEAAAVAVAAGKTFSARSRHGTA</sequence>
<dbReference type="Gene3D" id="3.30.470.20">
    <property type="entry name" value="ATP-grasp fold, B domain"/>
    <property type="match status" value="1"/>
</dbReference>
<dbReference type="PANTHER" id="PTHR42793:SF1">
    <property type="entry name" value="PEPTIDYL-LYSINE N-ACETYLTRANSFERASE PATZ"/>
    <property type="match status" value="1"/>
</dbReference>
<dbReference type="InterPro" id="IPR016102">
    <property type="entry name" value="Succinyl-CoA_synth-like"/>
</dbReference>
<dbReference type="PANTHER" id="PTHR42793">
    <property type="entry name" value="COA BINDING DOMAIN CONTAINING PROTEIN"/>
    <property type="match status" value="1"/>
</dbReference>
<dbReference type="InterPro" id="IPR003781">
    <property type="entry name" value="CoA-bd"/>
</dbReference>
<dbReference type="Gene3D" id="3.40.50.720">
    <property type="entry name" value="NAD(P)-binding Rossmann-like Domain"/>
    <property type="match status" value="1"/>
</dbReference>
<dbReference type="InterPro" id="IPR032875">
    <property type="entry name" value="Succ_CoA_lig_flav_dom"/>
</dbReference>
<dbReference type="Pfam" id="PF13380">
    <property type="entry name" value="CoA_binding_2"/>
    <property type="match status" value="1"/>
</dbReference>
<proteinExistence type="predicted"/>
<gene>
    <name evidence="2" type="ORF">GCM10022214_35740</name>
</gene>
<dbReference type="EMBL" id="BAAAZG010000020">
    <property type="protein sequence ID" value="GAA4075384.1"/>
    <property type="molecule type" value="Genomic_DNA"/>
</dbReference>
<dbReference type="SUPFAM" id="SSF56059">
    <property type="entry name" value="Glutathione synthetase ATP-binding domain-like"/>
    <property type="match status" value="1"/>
</dbReference>
<dbReference type="Proteomes" id="UP001500683">
    <property type="component" value="Unassembled WGS sequence"/>
</dbReference>
<evidence type="ECO:0000259" key="1">
    <source>
        <dbReference type="SMART" id="SM00881"/>
    </source>
</evidence>
<organism evidence="2 3">
    <name type="scientific">Actinomadura miaoliensis</name>
    <dbReference type="NCBI Taxonomy" id="430685"/>
    <lineage>
        <taxon>Bacteria</taxon>
        <taxon>Bacillati</taxon>
        <taxon>Actinomycetota</taxon>
        <taxon>Actinomycetes</taxon>
        <taxon>Streptosporangiales</taxon>
        <taxon>Thermomonosporaceae</taxon>
        <taxon>Actinomadura</taxon>
    </lineage>
</organism>
<dbReference type="Gene3D" id="3.40.50.261">
    <property type="entry name" value="Succinyl-CoA synthetase domains"/>
    <property type="match status" value="2"/>
</dbReference>
<feature type="domain" description="CoA-binding" evidence="1">
    <location>
        <begin position="242"/>
        <end position="335"/>
    </location>
</feature>
<keyword evidence="3" id="KW-1185">Reference proteome</keyword>
<evidence type="ECO:0000313" key="3">
    <source>
        <dbReference type="Proteomes" id="UP001500683"/>
    </source>
</evidence>
<dbReference type="InterPro" id="IPR036291">
    <property type="entry name" value="NAD(P)-bd_dom_sf"/>
</dbReference>